<reference evidence="5 6" key="1">
    <citation type="submission" date="2017-01" db="EMBL/GenBank/DDBJ databases">
        <authorList>
            <person name="Mah S.A."/>
            <person name="Swanson W.J."/>
            <person name="Moy G.W."/>
            <person name="Vacquier V.D."/>
        </authorList>
    </citation>
    <scope>NUCLEOTIDE SEQUENCE [LARGE SCALE GENOMIC DNA]</scope>
    <source>
        <strain evidence="5 6">M9</strain>
    </source>
</reference>
<keyword evidence="3 4" id="KW-0456">Lyase</keyword>
<proteinExistence type="inferred from homology"/>
<dbReference type="InterPro" id="IPR036428">
    <property type="entry name" value="PCD_sf"/>
</dbReference>
<dbReference type="Proteomes" id="UP000223759">
    <property type="component" value="Unassembled WGS sequence"/>
</dbReference>
<evidence type="ECO:0000256" key="1">
    <source>
        <dbReference type="ARBA" id="ARBA00001554"/>
    </source>
</evidence>
<dbReference type="EMBL" id="FTPK01000001">
    <property type="protein sequence ID" value="SIT65907.1"/>
    <property type="molecule type" value="Genomic_DNA"/>
</dbReference>
<gene>
    <name evidence="5" type="ORF">SAMN05216526_0363</name>
</gene>
<dbReference type="PANTHER" id="PTHR12599:SF0">
    <property type="entry name" value="PTERIN-4-ALPHA-CARBINOLAMINE DEHYDRATASE"/>
    <property type="match status" value="1"/>
</dbReference>
<dbReference type="GO" id="GO:0006729">
    <property type="term" value="P:tetrahydrobiopterin biosynthetic process"/>
    <property type="evidence" value="ECO:0007669"/>
    <property type="project" value="InterPro"/>
</dbReference>
<dbReference type="HAMAP" id="MF_00434">
    <property type="entry name" value="Pterin_4_alpha"/>
    <property type="match status" value="1"/>
</dbReference>
<evidence type="ECO:0000313" key="5">
    <source>
        <dbReference type="EMBL" id="SIT65907.1"/>
    </source>
</evidence>
<evidence type="ECO:0000256" key="2">
    <source>
        <dbReference type="ARBA" id="ARBA00006472"/>
    </source>
</evidence>
<dbReference type="PANTHER" id="PTHR12599">
    <property type="entry name" value="PTERIN-4-ALPHA-CARBINOLAMINE DEHYDRATASE"/>
    <property type="match status" value="1"/>
</dbReference>
<organism evidence="5 6">
    <name type="scientific">Ectothiorhodosinus mongolicus</name>
    <dbReference type="NCBI Taxonomy" id="233100"/>
    <lineage>
        <taxon>Bacteria</taxon>
        <taxon>Pseudomonadati</taxon>
        <taxon>Pseudomonadota</taxon>
        <taxon>Gammaproteobacteria</taxon>
        <taxon>Chromatiales</taxon>
        <taxon>Ectothiorhodospiraceae</taxon>
        <taxon>Ectothiorhodosinus</taxon>
    </lineage>
</organism>
<dbReference type="SUPFAM" id="SSF55248">
    <property type="entry name" value="PCD-like"/>
    <property type="match status" value="1"/>
</dbReference>
<accession>A0A1R3VMZ5</accession>
<comment type="similarity">
    <text evidence="2 4">Belongs to the pterin-4-alpha-carbinolamine dehydratase family.</text>
</comment>
<sequence>MSDDLSTRHCKACEGLAGPVSSTEIAKLKQGLHADWEIDAESKSISRRFRFSDYYRTIAFVNAVAFIAHVEDHHPDLSVGYSQCHVVWSTHAVGGLSENDFICAAKVDALVQTDE</sequence>
<dbReference type="NCBIfam" id="NF002019">
    <property type="entry name" value="PRK00823.1-4"/>
    <property type="match status" value="1"/>
</dbReference>
<protein>
    <recommendedName>
        <fullName evidence="4">Putative pterin-4-alpha-carbinolamine dehydratase</fullName>
        <shortName evidence="4">PHS</shortName>
        <ecNumber evidence="4">4.2.1.96</ecNumber>
    </recommendedName>
    <alternativeName>
        <fullName evidence="4">4-alpha-hydroxy-tetrahydropterin dehydratase</fullName>
    </alternativeName>
    <alternativeName>
        <fullName evidence="4">Pterin carbinolamine dehydratase</fullName>
        <shortName evidence="4">PCD</shortName>
    </alternativeName>
</protein>
<dbReference type="Gene3D" id="3.30.1360.20">
    <property type="entry name" value="Transcriptional coactivator/pterin dehydratase"/>
    <property type="match status" value="1"/>
</dbReference>
<dbReference type="GO" id="GO:0008124">
    <property type="term" value="F:4-alpha-hydroxytetrahydrobiopterin dehydratase activity"/>
    <property type="evidence" value="ECO:0007669"/>
    <property type="project" value="UniProtKB-UniRule"/>
</dbReference>
<evidence type="ECO:0000256" key="4">
    <source>
        <dbReference type="HAMAP-Rule" id="MF_00434"/>
    </source>
</evidence>
<name>A0A1R3VMZ5_9GAMM</name>
<evidence type="ECO:0000256" key="3">
    <source>
        <dbReference type="ARBA" id="ARBA00023239"/>
    </source>
</evidence>
<dbReference type="RefSeq" id="WP_076755186.1">
    <property type="nucleotide sequence ID" value="NZ_CP023018.1"/>
</dbReference>
<evidence type="ECO:0000313" key="6">
    <source>
        <dbReference type="Proteomes" id="UP000223759"/>
    </source>
</evidence>
<keyword evidence="6" id="KW-1185">Reference proteome</keyword>
<dbReference type="Pfam" id="PF01329">
    <property type="entry name" value="Pterin_4a"/>
    <property type="match status" value="1"/>
</dbReference>
<comment type="catalytic activity">
    <reaction evidence="1 4">
        <text>(4aS,6R)-4a-hydroxy-L-erythro-5,6,7,8-tetrahydrobiopterin = (6R)-L-erythro-6,7-dihydrobiopterin + H2O</text>
        <dbReference type="Rhea" id="RHEA:11920"/>
        <dbReference type="ChEBI" id="CHEBI:15377"/>
        <dbReference type="ChEBI" id="CHEBI:15642"/>
        <dbReference type="ChEBI" id="CHEBI:43120"/>
        <dbReference type="EC" id="4.2.1.96"/>
    </reaction>
</comment>
<dbReference type="InterPro" id="IPR001533">
    <property type="entry name" value="Pterin_deHydtase"/>
</dbReference>
<dbReference type="OrthoDB" id="5294615at2"/>
<dbReference type="AlphaFoldDB" id="A0A1R3VMZ5"/>
<dbReference type="EC" id="4.2.1.96" evidence="4"/>
<dbReference type="CDD" id="cd00913">
    <property type="entry name" value="PCD_DCoH_subfamily_a"/>
    <property type="match status" value="1"/>
</dbReference>
<dbReference type="STRING" id="233100.SAMN05216526_0363"/>